<reference evidence="2 3" key="1">
    <citation type="submission" date="2020-08" db="EMBL/GenBank/DDBJ databases">
        <title>Genomic Encyclopedia of Type Strains, Phase IV (KMG-IV): sequencing the most valuable type-strain genomes for metagenomic binning, comparative biology and taxonomic classification.</title>
        <authorList>
            <person name="Goeker M."/>
        </authorList>
    </citation>
    <scope>NUCLEOTIDE SEQUENCE [LARGE SCALE GENOMIC DNA]</scope>
    <source>
        <strain evidence="2 3">DSM 22359</strain>
    </source>
</reference>
<dbReference type="EMBL" id="JACHFE010000004">
    <property type="protein sequence ID" value="MBB5321178.1"/>
    <property type="molecule type" value="Genomic_DNA"/>
</dbReference>
<name>A0A840UKB5_9GAMM</name>
<dbReference type="RefSeq" id="WP_183702095.1">
    <property type="nucleotide sequence ID" value="NZ_JACHFE010000004.1"/>
</dbReference>
<sequence>MFEKIKGIQCPHCETFIEMPTLVAENNRLRRELEQLKAGWKSDDCLQDGPPLDIRIAEAVHLAFTRRPDALSVRKRLMHPYKIYADYDAMNYARDVIIGVLNTLLRELPPSRIRSLERRLSDELSEAVGCYTRSGNHPAPPHLQSAEVQPTHSDQDGQPDGRPGT</sequence>
<dbReference type="Proteomes" id="UP000591735">
    <property type="component" value="Unassembled WGS sequence"/>
</dbReference>
<proteinExistence type="predicted"/>
<accession>A0A840UKB5</accession>
<evidence type="ECO:0000256" key="1">
    <source>
        <dbReference type="SAM" id="MobiDB-lite"/>
    </source>
</evidence>
<dbReference type="AlphaFoldDB" id="A0A840UKB5"/>
<protein>
    <submittedName>
        <fullName evidence="2">Uncharacterized protein</fullName>
    </submittedName>
</protein>
<gene>
    <name evidence="2" type="ORF">HNR38_001667</name>
</gene>
<evidence type="ECO:0000313" key="3">
    <source>
        <dbReference type="Proteomes" id="UP000591735"/>
    </source>
</evidence>
<comment type="caution">
    <text evidence="2">The sequence shown here is derived from an EMBL/GenBank/DDBJ whole genome shotgun (WGS) entry which is preliminary data.</text>
</comment>
<keyword evidence="3" id="KW-1185">Reference proteome</keyword>
<organism evidence="2 3">
    <name type="scientific">Marinobacter oulmenensis</name>
    <dbReference type="NCBI Taxonomy" id="643747"/>
    <lineage>
        <taxon>Bacteria</taxon>
        <taxon>Pseudomonadati</taxon>
        <taxon>Pseudomonadota</taxon>
        <taxon>Gammaproteobacteria</taxon>
        <taxon>Pseudomonadales</taxon>
        <taxon>Marinobacteraceae</taxon>
        <taxon>Marinobacter</taxon>
    </lineage>
</organism>
<feature type="region of interest" description="Disordered" evidence="1">
    <location>
        <begin position="131"/>
        <end position="165"/>
    </location>
</feature>
<evidence type="ECO:0000313" key="2">
    <source>
        <dbReference type="EMBL" id="MBB5321178.1"/>
    </source>
</evidence>